<evidence type="ECO:0000256" key="6">
    <source>
        <dbReference type="ARBA" id="ARBA00022989"/>
    </source>
</evidence>
<dbReference type="Proteomes" id="UP000184076">
    <property type="component" value="Unassembled WGS sequence"/>
</dbReference>
<reference evidence="11" key="1">
    <citation type="submission" date="2016-11" db="EMBL/GenBank/DDBJ databases">
        <authorList>
            <person name="Varghese N."/>
            <person name="Submissions S."/>
        </authorList>
    </citation>
    <scope>NUCLEOTIDE SEQUENCE [LARGE SCALE GENOMIC DNA]</scope>
    <source>
        <strain evidence="11">DSM 9756</strain>
    </source>
</reference>
<feature type="transmembrane region" description="Helical" evidence="8">
    <location>
        <begin position="399"/>
        <end position="421"/>
    </location>
</feature>
<evidence type="ECO:0000256" key="5">
    <source>
        <dbReference type="ARBA" id="ARBA00022692"/>
    </source>
</evidence>
<feature type="transmembrane region" description="Helical" evidence="8">
    <location>
        <begin position="365"/>
        <end position="387"/>
    </location>
</feature>
<comment type="similarity">
    <text evidence="8">Belongs to the binding-protein-dependent transport system permease family.</text>
</comment>
<dbReference type="SUPFAM" id="SSF161098">
    <property type="entry name" value="MetI-like"/>
    <property type="match status" value="2"/>
</dbReference>
<feature type="transmembrane region" description="Helical" evidence="8">
    <location>
        <begin position="427"/>
        <end position="445"/>
    </location>
</feature>
<name>A0A1M4VP06_9BACT</name>
<feature type="transmembrane region" description="Helical" evidence="8">
    <location>
        <begin position="531"/>
        <end position="552"/>
    </location>
</feature>
<organism evidence="10 11">
    <name type="scientific">Desulfacinum infernum DSM 9756</name>
    <dbReference type="NCBI Taxonomy" id="1121391"/>
    <lineage>
        <taxon>Bacteria</taxon>
        <taxon>Pseudomonadati</taxon>
        <taxon>Thermodesulfobacteriota</taxon>
        <taxon>Syntrophobacteria</taxon>
        <taxon>Syntrophobacterales</taxon>
        <taxon>Syntrophobacteraceae</taxon>
        <taxon>Desulfacinum</taxon>
    </lineage>
</organism>
<dbReference type="RefSeq" id="WP_073037015.1">
    <property type="nucleotide sequence ID" value="NZ_FQVB01000006.1"/>
</dbReference>
<feature type="transmembrane region" description="Helical" evidence="8">
    <location>
        <begin position="200"/>
        <end position="218"/>
    </location>
</feature>
<dbReference type="PANTHER" id="PTHR43357">
    <property type="entry name" value="INNER MEMBRANE ABC TRANSPORTER PERMEASE PROTEIN YDCV"/>
    <property type="match status" value="1"/>
</dbReference>
<dbReference type="STRING" id="1121391.SAMN02745206_00716"/>
<dbReference type="EMBL" id="FQVB01000006">
    <property type="protein sequence ID" value="SHE70784.1"/>
    <property type="molecule type" value="Genomic_DNA"/>
</dbReference>
<feature type="transmembrane region" description="Helical" evidence="8">
    <location>
        <begin position="254"/>
        <end position="272"/>
    </location>
</feature>
<keyword evidence="4" id="KW-0997">Cell inner membrane</keyword>
<comment type="subcellular location">
    <subcellularLocation>
        <location evidence="1">Cell inner membrane</location>
        <topology evidence="1">Multi-pass membrane protein</topology>
    </subcellularLocation>
    <subcellularLocation>
        <location evidence="8">Cell membrane</location>
        <topology evidence="8">Multi-pass membrane protein</topology>
    </subcellularLocation>
</comment>
<feature type="transmembrane region" description="Helical" evidence="8">
    <location>
        <begin position="477"/>
        <end position="498"/>
    </location>
</feature>
<accession>A0A1M4VP06</accession>
<dbReference type="Gene3D" id="1.10.3720.10">
    <property type="entry name" value="MetI-like"/>
    <property type="match status" value="2"/>
</dbReference>
<dbReference type="GO" id="GO:0005886">
    <property type="term" value="C:plasma membrane"/>
    <property type="evidence" value="ECO:0007669"/>
    <property type="project" value="UniProtKB-SubCell"/>
</dbReference>
<dbReference type="Pfam" id="PF00528">
    <property type="entry name" value="BPD_transp_1"/>
    <property type="match status" value="2"/>
</dbReference>
<dbReference type="CDD" id="cd06261">
    <property type="entry name" value="TM_PBP2"/>
    <property type="match status" value="2"/>
</dbReference>
<evidence type="ECO:0000256" key="4">
    <source>
        <dbReference type="ARBA" id="ARBA00022519"/>
    </source>
</evidence>
<dbReference type="OrthoDB" id="9782004at2"/>
<keyword evidence="3" id="KW-1003">Cell membrane</keyword>
<dbReference type="PANTHER" id="PTHR43357:SF4">
    <property type="entry name" value="INNER MEMBRANE ABC TRANSPORTER PERMEASE PROTEIN YDCV"/>
    <property type="match status" value="1"/>
</dbReference>
<evidence type="ECO:0000313" key="11">
    <source>
        <dbReference type="Proteomes" id="UP000184076"/>
    </source>
</evidence>
<evidence type="ECO:0000256" key="1">
    <source>
        <dbReference type="ARBA" id="ARBA00004429"/>
    </source>
</evidence>
<dbReference type="InterPro" id="IPR000515">
    <property type="entry name" value="MetI-like"/>
</dbReference>
<gene>
    <name evidence="10" type="ORF">SAMN02745206_00716</name>
</gene>
<dbReference type="PROSITE" id="PS50928">
    <property type="entry name" value="ABC_TM1"/>
    <property type="match status" value="2"/>
</dbReference>
<proteinExistence type="inferred from homology"/>
<feature type="transmembrane region" description="Helical" evidence="8">
    <location>
        <begin position="61"/>
        <end position="84"/>
    </location>
</feature>
<keyword evidence="7 8" id="KW-0472">Membrane</keyword>
<keyword evidence="2 8" id="KW-0813">Transport</keyword>
<feature type="transmembrane region" description="Helical" evidence="8">
    <location>
        <begin position="304"/>
        <end position="325"/>
    </location>
</feature>
<feature type="transmembrane region" description="Helical" evidence="8">
    <location>
        <begin position="12"/>
        <end position="34"/>
    </location>
</feature>
<keyword evidence="11" id="KW-1185">Reference proteome</keyword>
<evidence type="ECO:0000313" key="10">
    <source>
        <dbReference type="EMBL" id="SHE70784.1"/>
    </source>
</evidence>
<keyword evidence="6 8" id="KW-1133">Transmembrane helix</keyword>
<dbReference type="GO" id="GO:0055085">
    <property type="term" value="P:transmembrane transport"/>
    <property type="evidence" value="ECO:0007669"/>
    <property type="project" value="InterPro"/>
</dbReference>
<feature type="domain" description="ABC transmembrane type-1" evidence="9">
    <location>
        <begin position="62"/>
        <end position="272"/>
    </location>
</feature>
<dbReference type="AlphaFoldDB" id="A0A1M4VP06"/>
<keyword evidence="5 8" id="KW-0812">Transmembrane</keyword>
<feature type="domain" description="ABC transmembrane type-1" evidence="9">
    <location>
        <begin position="361"/>
        <end position="549"/>
    </location>
</feature>
<feature type="transmembrane region" description="Helical" evidence="8">
    <location>
        <begin position="96"/>
        <end position="120"/>
    </location>
</feature>
<evidence type="ECO:0000259" key="9">
    <source>
        <dbReference type="PROSITE" id="PS50928"/>
    </source>
</evidence>
<evidence type="ECO:0000256" key="3">
    <source>
        <dbReference type="ARBA" id="ARBA00022475"/>
    </source>
</evidence>
<protein>
    <submittedName>
        <fullName evidence="10">Iron(III) transport system permease protein</fullName>
    </submittedName>
</protein>
<sequence length="564" mass="61305">MTRPTARTLLTPSLIAVVGFLTVCPVVMLVLGSFSKGLGAFGSFTIQKYVEAYTDPDFREILVNTAVFTVGSAIFATVLALFLAYLNTRTNIPFKFLFRVLSIVPMMIPHILFSVSWVLLLNPSNGLLNLLARDLFGLSHSPFNIYTLRGMILVEGLLDLPIAYLILAPALASFDVSLEESSRVCGASNWRTLVRVTLPVLRPAILASFILVIVRSLASFAVPSVIGMPGRIYVLATQIYRVIATGYVADYGKAAAIGMSALAASVSLIYLYRYLTSESEKYVTISSRGYRPTVIDLKGARMPLFFVVGVLSFVLIVVPVLVLFYTSVLPYSMVPGAKALSMMSWKNYAEVLHDPISLLSLKNSLFLGVVGASLGTLLSIFAAYAIVKIKSRAAGLLESLTFLSFSFPGIVIGVGFMWFFVKTPLYATIWALLIGYIATYLPYGVRPMTSAFVQIHDHLEESSRVCGAGTVMTLRRIVIPLLVPGIVSGWILMATMFVRELTLSVVLSRPGTEVLAVQILRFAEDGLWGRLSALGILMIFLSTGLVVLATVVGNQLTKVRAEGA</sequence>
<dbReference type="InterPro" id="IPR035906">
    <property type="entry name" value="MetI-like_sf"/>
</dbReference>
<evidence type="ECO:0000256" key="8">
    <source>
        <dbReference type="RuleBase" id="RU363032"/>
    </source>
</evidence>
<evidence type="ECO:0000256" key="7">
    <source>
        <dbReference type="ARBA" id="ARBA00023136"/>
    </source>
</evidence>
<evidence type="ECO:0000256" key="2">
    <source>
        <dbReference type="ARBA" id="ARBA00022448"/>
    </source>
</evidence>